<protein>
    <submittedName>
        <fullName evidence="1">Uncharacterized protein</fullName>
    </submittedName>
</protein>
<comment type="caution">
    <text evidence="1">The sequence shown here is derived from an EMBL/GenBank/DDBJ whole genome shotgun (WGS) entry which is preliminary data.</text>
</comment>
<name>A0A0F9F0U0_9ZZZZ</name>
<gene>
    <name evidence="1" type="ORF">LCGC14_2301330</name>
</gene>
<reference evidence="1" key="1">
    <citation type="journal article" date="2015" name="Nature">
        <title>Complex archaea that bridge the gap between prokaryotes and eukaryotes.</title>
        <authorList>
            <person name="Spang A."/>
            <person name="Saw J.H."/>
            <person name="Jorgensen S.L."/>
            <person name="Zaremba-Niedzwiedzka K."/>
            <person name="Martijn J."/>
            <person name="Lind A.E."/>
            <person name="van Eijk R."/>
            <person name="Schleper C."/>
            <person name="Guy L."/>
            <person name="Ettema T.J."/>
        </authorList>
    </citation>
    <scope>NUCLEOTIDE SEQUENCE</scope>
</reference>
<organism evidence="1">
    <name type="scientific">marine sediment metagenome</name>
    <dbReference type="NCBI Taxonomy" id="412755"/>
    <lineage>
        <taxon>unclassified sequences</taxon>
        <taxon>metagenomes</taxon>
        <taxon>ecological metagenomes</taxon>
    </lineage>
</organism>
<dbReference type="EMBL" id="LAZR01032448">
    <property type="protein sequence ID" value="KKL50855.1"/>
    <property type="molecule type" value="Genomic_DNA"/>
</dbReference>
<proteinExistence type="predicted"/>
<dbReference type="AlphaFoldDB" id="A0A0F9F0U0"/>
<sequence>MKRLTFLLALAFSFTSLFAQPLPDPTETGPTALEGLRESITVYSPPIDGYWDVSTQIKSTFAGLGDSTNLSVATWQSNDRDQDAWTLVTTDTLATVTDEAALLLEITDFTGVWLKYVILSLSLDSMSIETYQVKKKFKLF</sequence>
<accession>A0A0F9F0U0</accession>
<evidence type="ECO:0000313" key="1">
    <source>
        <dbReference type="EMBL" id="KKL50855.1"/>
    </source>
</evidence>